<dbReference type="InterPro" id="IPR013815">
    <property type="entry name" value="ATP_grasp_subdomain_1"/>
</dbReference>
<dbReference type="PROSITE" id="PS50975">
    <property type="entry name" value="ATP_GRASP"/>
    <property type="match status" value="1"/>
</dbReference>
<dbReference type="GO" id="GO:0005524">
    <property type="term" value="F:ATP binding"/>
    <property type="evidence" value="ECO:0007669"/>
    <property type="project" value="UniProtKB-UniRule"/>
</dbReference>
<evidence type="ECO:0000256" key="1">
    <source>
        <dbReference type="PROSITE-ProRule" id="PRU00409"/>
    </source>
</evidence>
<dbReference type="SUPFAM" id="SSF51735">
    <property type="entry name" value="NAD(P)-binding Rossmann-fold domains"/>
    <property type="match status" value="1"/>
</dbReference>
<keyword evidence="1" id="KW-0067">ATP-binding</keyword>
<dbReference type="OrthoDB" id="9807426at2"/>
<dbReference type="Gene3D" id="3.40.50.720">
    <property type="entry name" value="NAD(P)-binding Rossmann-like Domain"/>
    <property type="match status" value="1"/>
</dbReference>
<organism evidence="3 4">
    <name type="scientific">Paraburkholderia phenazinium</name>
    <dbReference type="NCBI Taxonomy" id="60549"/>
    <lineage>
        <taxon>Bacteria</taxon>
        <taxon>Pseudomonadati</taxon>
        <taxon>Pseudomonadota</taxon>
        <taxon>Betaproteobacteria</taxon>
        <taxon>Burkholderiales</taxon>
        <taxon>Burkholderiaceae</taxon>
        <taxon>Paraburkholderia</taxon>
    </lineage>
</organism>
<dbReference type="Proteomes" id="UP000199706">
    <property type="component" value="Unassembled WGS sequence"/>
</dbReference>
<dbReference type="EMBL" id="FNCJ01000002">
    <property type="protein sequence ID" value="SDG14889.1"/>
    <property type="molecule type" value="Genomic_DNA"/>
</dbReference>
<dbReference type="SUPFAM" id="SSF52210">
    <property type="entry name" value="Succinyl-CoA synthetase domains"/>
    <property type="match status" value="2"/>
</dbReference>
<dbReference type="SMART" id="SM00881">
    <property type="entry name" value="CoA_binding"/>
    <property type="match status" value="1"/>
</dbReference>
<dbReference type="SUPFAM" id="SSF56059">
    <property type="entry name" value="Glutathione synthetase ATP-binding domain-like"/>
    <property type="match status" value="1"/>
</dbReference>
<protein>
    <submittedName>
        <fullName evidence="3">Acyl-CoA synthetase (NDP forming)</fullName>
    </submittedName>
</protein>
<dbReference type="InterPro" id="IPR011761">
    <property type="entry name" value="ATP-grasp"/>
</dbReference>
<dbReference type="PANTHER" id="PTHR42793:SF1">
    <property type="entry name" value="PEPTIDYL-LYSINE N-ACETYLTRANSFERASE PATZ"/>
    <property type="match status" value="1"/>
</dbReference>
<dbReference type="Gene3D" id="3.30.470.20">
    <property type="entry name" value="ATP-grasp fold, B domain"/>
    <property type="match status" value="1"/>
</dbReference>
<dbReference type="PANTHER" id="PTHR42793">
    <property type="entry name" value="COA BINDING DOMAIN CONTAINING PROTEIN"/>
    <property type="match status" value="1"/>
</dbReference>
<evidence type="ECO:0000313" key="4">
    <source>
        <dbReference type="Proteomes" id="UP000199706"/>
    </source>
</evidence>
<dbReference type="InterPro" id="IPR003781">
    <property type="entry name" value="CoA-bd"/>
</dbReference>
<reference evidence="3 4" key="1">
    <citation type="submission" date="2016-10" db="EMBL/GenBank/DDBJ databases">
        <authorList>
            <person name="de Groot N.N."/>
        </authorList>
    </citation>
    <scope>NUCLEOTIDE SEQUENCE [LARGE SCALE GENOMIC DNA]</scope>
    <source>
        <strain evidence="3 4">LMG 2247</strain>
    </source>
</reference>
<dbReference type="InterPro" id="IPR036291">
    <property type="entry name" value="NAD(P)-bd_dom_sf"/>
</dbReference>
<keyword evidence="1" id="KW-0547">Nucleotide-binding</keyword>
<evidence type="ECO:0000313" key="3">
    <source>
        <dbReference type="EMBL" id="SDG14889.1"/>
    </source>
</evidence>
<dbReference type="Pfam" id="PF13380">
    <property type="entry name" value="CoA_binding_2"/>
    <property type="match status" value="1"/>
</dbReference>
<feature type="domain" description="ATP-grasp" evidence="2">
    <location>
        <begin position="507"/>
        <end position="543"/>
    </location>
</feature>
<dbReference type="Gene3D" id="3.30.1490.20">
    <property type="entry name" value="ATP-grasp fold, A domain"/>
    <property type="match status" value="1"/>
</dbReference>
<accession>A0A1G7RXE0</accession>
<dbReference type="GO" id="GO:0046872">
    <property type="term" value="F:metal ion binding"/>
    <property type="evidence" value="ECO:0007669"/>
    <property type="project" value="InterPro"/>
</dbReference>
<dbReference type="InterPro" id="IPR032875">
    <property type="entry name" value="Succ_CoA_lig_flav_dom"/>
</dbReference>
<gene>
    <name evidence="3" type="ORF">SAMN05216466_102282</name>
</gene>
<evidence type="ECO:0000259" key="2">
    <source>
        <dbReference type="PROSITE" id="PS50975"/>
    </source>
</evidence>
<dbReference type="Pfam" id="PF13607">
    <property type="entry name" value="Succ_CoA_lig"/>
    <property type="match status" value="1"/>
</dbReference>
<dbReference type="RefSeq" id="WP_090682328.1">
    <property type="nucleotide sequence ID" value="NZ_CADERL010000002.1"/>
</dbReference>
<name>A0A1G7RXE0_9BURK</name>
<dbReference type="InterPro" id="IPR016102">
    <property type="entry name" value="Succinyl-CoA_synth-like"/>
</dbReference>
<dbReference type="AlphaFoldDB" id="A0A1G7RXE0"/>
<dbReference type="Gene3D" id="3.40.50.261">
    <property type="entry name" value="Succinyl-CoA synthetase domains"/>
    <property type="match status" value="2"/>
</dbReference>
<sequence length="721" mass="76490">MNPSQSDVRSAVSAQAVGRLLRPESIAIVGASPTPGALGASVLANLERNDYRGRIYLVNPKRDEIDGRPCVNSIDQLPDGIDVAVLAIPQPAVLDAVRALAARKVGAVVIFSAGFAEAGQQGIAQQREIARIAAQAGMLVEGPNCLGCINYLDRVPLTFIETTVSDAQAQRNREHPAIGILSQSGAMMAVLNTTLASRNLPLSYAVSTGNEAASHLEDYLAFLLDDPGTRVIALIAEQFRQPGRLLAAARRAREAGKLLVLLHPGRSAAARESAATHTGAMAGDHALMRTKVERAGIVLAHTLEELGDIAEIGLRCAQLPARGTAIVGESGAFKALCLDLCEELDLELPALHDDNAPALRSVMPAFVAVANPLDLTAQGLVDPELYYRTLSALFDDDRFSAIVIGLIQTDPVTCAIKMPPVLRAVRELRPQKLVICAGLDEGALVPADYIAQMREVGIPYFPSTERALRAVARLSELGTRDFAQAVFEPITPGMALPNGVVPEYRAKQLLAPLGVPFARGELATDLDTALTIARRLGYPVALKVQAAALSHKSDVGGVILGTSGDDALRLAWAQLHDNVRQRAPGVALDGVLIERMGERGLEMIVGARHDPQWGPVILIGFGGVAAEVTRDIRLLPHDLTREAVVREIGKLKSAPLLHGYRGAPALDVEALAEVVVHLGALLQTTADIREIDLNPVVVYPRGQGVLALDALMLVAADPIAT</sequence>
<proteinExistence type="predicted"/>
<dbReference type="Pfam" id="PF13549">
    <property type="entry name" value="ATP-grasp_5"/>
    <property type="match status" value="1"/>
</dbReference>